<reference evidence="5 7" key="1">
    <citation type="journal article" date="2008" name="Science">
        <title>The Physcomitrella genome reveals evolutionary insights into the conquest of land by plants.</title>
        <authorList>
            <person name="Rensing S."/>
            <person name="Lang D."/>
            <person name="Zimmer A."/>
            <person name="Terry A."/>
            <person name="Salamov A."/>
            <person name="Shapiro H."/>
            <person name="Nishiyama T."/>
            <person name="Perroud P.-F."/>
            <person name="Lindquist E."/>
            <person name="Kamisugi Y."/>
            <person name="Tanahashi T."/>
            <person name="Sakakibara K."/>
            <person name="Fujita T."/>
            <person name="Oishi K."/>
            <person name="Shin-I T."/>
            <person name="Kuroki Y."/>
            <person name="Toyoda A."/>
            <person name="Suzuki Y."/>
            <person name="Hashimoto A."/>
            <person name="Yamaguchi K."/>
            <person name="Sugano A."/>
            <person name="Kohara Y."/>
            <person name="Fujiyama A."/>
            <person name="Anterola A."/>
            <person name="Aoki S."/>
            <person name="Ashton N."/>
            <person name="Barbazuk W.B."/>
            <person name="Barker E."/>
            <person name="Bennetzen J."/>
            <person name="Bezanilla M."/>
            <person name="Blankenship R."/>
            <person name="Cho S.H."/>
            <person name="Dutcher S."/>
            <person name="Estelle M."/>
            <person name="Fawcett J.A."/>
            <person name="Gundlach H."/>
            <person name="Hanada K."/>
            <person name="Heyl A."/>
            <person name="Hicks K.A."/>
            <person name="Hugh J."/>
            <person name="Lohr M."/>
            <person name="Mayer K."/>
            <person name="Melkozernov A."/>
            <person name="Murata T."/>
            <person name="Nelson D."/>
            <person name="Pils B."/>
            <person name="Prigge M."/>
            <person name="Reiss B."/>
            <person name="Renner T."/>
            <person name="Rombauts S."/>
            <person name="Rushton P."/>
            <person name="Sanderfoot A."/>
            <person name="Schween G."/>
            <person name="Shiu S.-H."/>
            <person name="Stueber K."/>
            <person name="Theodoulou F.L."/>
            <person name="Tu H."/>
            <person name="Van de Peer Y."/>
            <person name="Verrier P.J."/>
            <person name="Waters E."/>
            <person name="Wood A."/>
            <person name="Yang L."/>
            <person name="Cove D."/>
            <person name="Cuming A."/>
            <person name="Hasebe M."/>
            <person name="Lucas S."/>
            <person name="Mishler D.B."/>
            <person name="Reski R."/>
            <person name="Grigoriev I."/>
            <person name="Quatrano R.S."/>
            <person name="Boore J.L."/>
        </authorList>
    </citation>
    <scope>NUCLEOTIDE SEQUENCE [LARGE SCALE GENOMIC DNA]</scope>
    <source>
        <strain evidence="6 7">cv. Gransden 2004</strain>
    </source>
</reference>
<dbReference type="InterPro" id="IPR043131">
    <property type="entry name" value="BCAT-like_N"/>
</dbReference>
<name>A9SY36_PHYPA</name>
<evidence type="ECO:0000256" key="4">
    <source>
        <dbReference type="SAM" id="MobiDB-lite"/>
    </source>
</evidence>
<dbReference type="RefSeq" id="XP_024368815.1">
    <property type="nucleotide sequence ID" value="XM_024513047.2"/>
</dbReference>
<dbReference type="InterPro" id="IPR001544">
    <property type="entry name" value="Aminotrans_IV"/>
</dbReference>
<dbReference type="PaxDb" id="3218-PP1S135_126V6.1"/>
<dbReference type="SUPFAM" id="SSF56752">
    <property type="entry name" value="D-aminoacid aminotransferase-like PLP-dependent enzymes"/>
    <property type="match status" value="1"/>
</dbReference>
<dbReference type="GO" id="GO:0046394">
    <property type="term" value="P:carboxylic acid biosynthetic process"/>
    <property type="evidence" value="ECO:0007669"/>
    <property type="project" value="UniProtKB-ARBA"/>
</dbReference>
<dbReference type="eggNOG" id="KOG0975">
    <property type="taxonomic scope" value="Eukaryota"/>
</dbReference>
<evidence type="ECO:0000313" key="7">
    <source>
        <dbReference type="Proteomes" id="UP000006727"/>
    </source>
</evidence>
<dbReference type="FunFam" id="3.20.10.10:FF:000002">
    <property type="entry name" value="D-alanine aminotransferase"/>
    <property type="match status" value="1"/>
</dbReference>
<dbReference type="Gramene" id="Pp3c2_23040V3.1">
    <property type="protein sequence ID" value="Pp3c2_23040V3.1"/>
    <property type="gene ID" value="Pp3c2_23040"/>
</dbReference>
<evidence type="ECO:0000313" key="6">
    <source>
        <dbReference type="EnsemblPlants" id="Pp3c2_23040V3.1"/>
    </source>
</evidence>
<dbReference type="GO" id="GO:0019752">
    <property type="term" value="P:carboxylic acid metabolic process"/>
    <property type="evidence" value="ECO:0000318"/>
    <property type="project" value="GO_Central"/>
</dbReference>
<dbReference type="OMA" id="ATMADYS"/>
<evidence type="ECO:0000313" key="5">
    <source>
        <dbReference type="EMBL" id="PNR60295.1"/>
    </source>
</evidence>
<dbReference type="Gene3D" id="3.20.10.10">
    <property type="entry name" value="D-amino Acid Aminotransferase, subunit A, domain 2"/>
    <property type="match status" value="1"/>
</dbReference>
<dbReference type="InterPro" id="IPR050571">
    <property type="entry name" value="Class-IV_PLP-Dep_Aminotrnsfr"/>
</dbReference>
<reference evidence="6" key="3">
    <citation type="submission" date="2020-12" db="UniProtKB">
        <authorList>
            <consortium name="EnsemblPlants"/>
        </authorList>
    </citation>
    <scope>IDENTIFICATION</scope>
</reference>
<dbReference type="EnsemblPlants" id="Pp3c2_23040V3.1">
    <property type="protein sequence ID" value="Pp3c2_23040V3.1"/>
    <property type="gene ID" value="Pp3c2_23040"/>
</dbReference>
<dbReference type="Proteomes" id="UP000006727">
    <property type="component" value="Chromosome 2"/>
</dbReference>
<dbReference type="GO" id="GO:0008652">
    <property type="term" value="P:amino acid biosynthetic process"/>
    <property type="evidence" value="ECO:0007669"/>
    <property type="project" value="UniProtKB-ARBA"/>
</dbReference>
<accession>A9SY36</accession>
<protein>
    <submittedName>
        <fullName evidence="5 6">Uncharacterized protein</fullName>
    </submittedName>
</protein>
<dbReference type="AlphaFoldDB" id="A9SY36"/>
<dbReference type="EMBL" id="ABEU02000002">
    <property type="protein sequence ID" value="PNR60295.1"/>
    <property type="molecule type" value="Genomic_DNA"/>
</dbReference>
<keyword evidence="3" id="KW-0663">Pyridoxal phosphate</keyword>
<proteinExistence type="inferred from homology"/>
<dbReference type="CDD" id="cd00449">
    <property type="entry name" value="PLPDE_IV"/>
    <property type="match status" value="1"/>
</dbReference>
<comment type="similarity">
    <text evidence="2">Belongs to the class-IV pyridoxal-phosphate-dependent aminotransferase family.</text>
</comment>
<dbReference type="FunFam" id="3.30.470.10:FF:000008">
    <property type="entry name" value="D-amino-acid transaminase, chloroplastic"/>
    <property type="match status" value="1"/>
</dbReference>
<evidence type="ECO:0000256" key="3">
    <source>
        <dbReference type="ARBA" id="ARBA00022898"/>
    </source>
</evidence>
<dbReference type="InterPro" id="IPR043132">
    <property type="entry name" value="BCAT-like_C"/>
</dbReference>
<keyword evidence="7" id="KW-1185">Reference proteome</keyword>
<dbReference type="STRING" id="3218.A9SY36"/>
<dbReference type="PANTHER" id="PTHR42743:SF22">
    <property type="entry name" value="D-AMINO-ACID TRANSAMINASE, CHLOROPLASTIC"/>
    <property type="match status" value="1"/>
</dbReference>
<dbReference type="InterPro" id="IPR036038">
    <property type="entry name" value="Aminotransferase-like"/>
</dbReference>
<dbReference type="GO" id="GO:0003824">
    <property type="term" value="F:catalytic activity"/>
    <property type="evidence" value="ECO:0007669"/>
    <property type="project" value="InterPro"/>
</dbReference>
<dbReference type="EnsemblPlants" id="Pp3c2_23040V3.2">
    <property type="protein sequence ID" value="Pp3c2_23040V3.2"/>
    <property type="gene ID" value="Pp3c2_23040"/>
</dbReference>
<dbReference type="GeneID" id="112279017"/>
<sequence length="378" mass="40728">MALSSSSPTATPPPPPPHDGHSISLPPRPDGVADEAGGLAIGSAKVTIPVLGLTEIISRLQKEASAAKFKNFRSMYSSIVGAITTDVAAMVIPLDDHMVHRGHSVFDTSILVNGYLYELDAHLDRFLSSATKAKITPPFDRATIREILLQTVSAGKCQHGILRFWMSVGRGNFELSAKNCLESSLFACLVEENFIDDEPLDGLKVITSTVPIKHKDFATIKSTNYLLNALVVMEAEEKGANVGIWLDEDGNIAEGQNMNVGFLTNEGELLLPPFDRILSGCTAKRVLELVPQLIKENAIPGLKSVKQTKISLSEAKIAAEMMIIISGEMIMPVVEWDGKPVGNGNPGRVSVALRKCMRQDMLVTPSAVLTLVPSPKPV</sequence>
<dbReference type="PANTHER" id="PTHR42743">
    <property type="entry name" value="AMINO-ACID AMINOTRANSFERASE"/>
    <property type="match status" value="1"/>
</dbReference>
<gene>
    <name evidence="6" type="primary">LOC112279017</name>
    <name evidence="5" type="ORF">PHYPA_003088</name>
</gene>
<reference evidence="5 7" key="2">
    <citation type="journal article" date="2018" name="Plant J.">
        <title>The Physcomitrella patens chromosome-scale assembly reveals moss genome structure and evolution.</title>
        <authorList>
            <person name="Lang D."/>
            <person name="Ullrich K.K."/>
            <person name="Murat F."/>
            <person name="Fuchs J."/>
            <person name="Jenkins J."/>
            <person name="Haas F.B."/>
            <person name="Piednoel M."/>
            <person name="Gundlach H."/>
            <person name="Van Bel M."/>
            <person name="Meyberg R."/>
            <person name="Vives C."/>
            <person name="Morata J."/>
            <person name="Symeonidi A."/>
            <person name="Hiss M."/>
            <person name="Muchero W."/>
            <person name="Kamisugi Y."/>
            <person name="Saleh O."/>
            <person name="Blanc G."/>
            <person name="Decker E.L."/>
            <person name="van Gessel N."/>
            <person name="Grimwood J."/>
            <person name="Hayes R.D."/>
            <person name="Graham S.W."/>
            <person name="Gunter L.E."/>
            <person name="McDaniel S.F."/>
            <person name="Hoernstein S.N.W."/>
            <person name="Larsson A."/>
            <person name="Li F.W."/>
            <person name="Perroud P.F."/>
            <person name="Phillips J."/>
            <person name="Ranjan P."/>
            <person name="Rokshar D.S."/>
            <person name="Rothfels C.J."/>
            <person name="Schneider L."/>
            <person name="Shu S."/>
            <person name="Stevenson D.W."/>
            <person name="Thummler F."/>
            <person name="Tillich M."/>
            <person name="Villarreal Aguilar J.C."/>
            <person name="Widiez T."/>
            <person name="Wong G.K."/>
            <person name="Wymore A."/>
            <person name="Zhang Y."/>
            <person name="Zimmer A.D."/>
            <person name="Quatrano R.S."/>
            <person name="Mayer K.F.X."/>
            <person name="Goodstein D."/>
            <person name="Casacuberta J.M."/>
            <person name="Vandepoele K."/>
            <person name="Reski R."/>
            <person name="Cuming A.C."/>
            <person name="Tuskan G.A."/>
            <person name="Maumus F."/>
            <person name="Salse J."/>
            <person name="Schmutz J."/>
            <person name="Rensing S.A."/>
        </authorList>
    </citation>
    <scope>NUCLEOTIDE SEQUENCE [LARGE SCALE GENOMIC DNA]</scope>
    <source>
        <strain evidence="6 7">cv. Gransden 2004</strain>
    </source>
</reference>
<evidence type="ECO:0000256" key="2">
    <source>
        <dbReference type="ARBA" id="ARBA00009320"/>
    </source>
</evidence>
<dbReference type="OrthoDB" id="25921at2759"/>
<comment type="cofactor">
    <cofactor evidence="1">
        <name>pyridoxal 5'-phosphate</name>
        <dbReference type="ChEBI" id="CHEBI:597326"/>
    </cofactor>
</comment>
<dbReference type="Pfam" id="PF01063">
    <property type="entry name" value="Aminotran_4"/>
    <property type="match status" value="1"/>
</dbReference>
<dbReference type="Gramene" id="Pp3c2_23040V3.2">
    <property type="protein sequence ID" value="Pp3c2_23040V3.2"/>
    <property type="gene ID" value="Pp3c2_23040"/>
</dbReference>
<evidence type="ECO:0000256" key="1">
    <source>
        <dbReference type="ARBA" id="ARBA00001933"/>
    </source>
</evidence>
<organism evidence="5">
    <name type="scientific">Physcomitrium patens</name>
    <name type="common">Spreading-leaved earth moss</name>
    <name type="synonym">Physcomitrella patens</name>
    <dbReference type="NCBI Taxonomy" id="3218"/>
    <lineage>
        <taxon>Eukaryota</taxon>
        <taxon>Viridiplantae</taxon>
        <taxon>Streptophyta</taxon>
        <taxon>Embryophyta</taxon>
        <taxon>Bryophyta</taxon>
        <taxon>Bryophytina</taxon>
        <taxon>Bryopsida</taxon>
        <taxon>Funariidae</taxon>
        <taxon>Funariales</taxon>
        <taxon>Funariaceae</taxon>
        <taxon>Physcomitrium</taxon>
    </lineage>
</organism>
<feature type="region of interest" description="Disordered" evidence="4">
    <location>
        <begin position="1"/>
        <end position="29"/>
    </location>
</feature>
<dbReference type="Gene3D" id="3.30.470.10">
    <property type="match status" value="1"/>
</dbReference>